<evidence type="ECO:0000256" key="4">
    <source>
        <dbReference type="ARBA" id="ARBA00022448"/>
    </source>
</evidence>
<keyword evidence="9" id="KW-1278">Translocase</keyword>
<evidence type="ECO:0000256" key="14">
    <source>
        <dbReference type="ARBA" id="ARBA00049512"/>
    </source>
</evidence>
<comment type="function">
    <text evidence="15">Component of the cytochrome c oxidase, the last enzyme in the mitochondrial electron transport chain which drives oxidative phosphorylation. The respiratory chain contains 3 multisubunit complexes succinate dehydrogenase (complex II, CII), ubiquinol-cytochrome c oxidoreductase (cytochrome b-c1 complex, complex III, CIII) and cytochrome c oxidase (complex IV, CIV), that cooperate to transfer electrons derived from NADH and succinate to molecular oxygen, creating an electrochemical gradient over the inner membrane that drives transmembrane transport and the ATP synthase. Cytochrome c oxidase is the component of the respiratory chain that catalyzes the reduction of oxygen to water. Electrons originating from reduced cytochrome c in the intermembrane space (IMS) are transferred via the dinuclear copper A center (CU(A)) of subunit 2 and heme A of subunit 1 to the active site in subunit 1, a binuclear center (BNC) formed by heme A3 and copper B (CU(B)). The BNC reduces molecular oxygen to 2 water molecules using 4 electrons from cytochrome c in the IMS and 4 protons from the mitochondrial matrix.</text>
</comment>
<feature type="transmembrane region" description="Helical" evidence="16">
    <location>
        <begin position="64"/>
        <end position="83"/>
    </location>
</feature>
<feature type="transmembrane region" description="Helical" evidence="16">
    <location>
        <begin position="30"/>
        <end position="52"/>
    </location>
</feature>
<accession>A0A140CUU9</accession>
<comment type="catalytic activity">
    <reaction evidence="14">
        <text>4 Fe(II)-[cytochrome c] + O2 + 8 H(+)(in) = 4 Fe(III)-[cytochrome c] + 2 H2O + 4 H(+)(out)</text>
        <dbReference type="Rhea" id="RHEA:11436"/>
        <dbReference type="Rhea" id="RHEA-COMP:10350"/>
        <dbReference type="Rhea" id="RHEA-COMP:14399"/>
        <dbReference type="ChEBI" id="CHEBI:15377"/>
        <dbReference type="ChEBI" id="CHEBI:15378"/>
        <dbReference type="ChEBI" id="CHEBI:15379"/>
        <dbReference type="ChEBI" id="CHEBI:29033"/>
        <dbReference type="ChEBI" id="CHEBI:29034"/>
        <dbReference type="EC" id="7.1.1.9"/>
    </reaction>
    <physiologicalReaction direction="left-to-right" evidence="14">
        <dbReference type="Rhea" id="RHEA:11437"/>
    </physiologicalReaction>
</comment>
<organism evidence="19">
    <name type="scientific">Sycon ciliatum</name>
    <dbReference type="NCBI Taxonomy" id="27933"/>
    <lineage>
        <taxon>Eukaryota</taxon>
        <taxon>Metazoa</taxon>
        <taxon>Porifera</taxon>
        <taxon>Calcarea</taxon>
        <taxon>Calcaronea</taxon>
        <taxon>Leucosolenida</taxon>
        <taxon>Sycettidae</taxon>
        <taxon>Sycon</taxon>
    </lineage>
</organism>
<keyword evidence="5 15" id="KW-0679">Respiratory chain</keyword>
<feature type="domain" description="Cytochrome oxidase subunit II transmembrane region profile" evidence="18">
    <location>
        <begin position="4"/>
        <end position="96"/>
    </location>
</feature>
<evidence type="ECO:0000256" key="16">
    <source>
        <dbReference type="SAM" id="Phobius"/>
    </source>
</evidence>
<keyword evidence="15" id="KW-0999">Mitochondrion inner membrane</keyword>
<dbReference type="Gene3D" id="2.60.40.420">
    <property type="entry name" value="Cupredoxins - blue copper proteins"/>
    <property type="match status" value="1"/>
</dbReference>
<dbReference type="EMBL" id="KU244280">
    <property type="protein sequence ID" value="AMJ16579.1"/>
    <property type="molecule type" value="mRNA"/>
</dbReference>
<evidence type="ECO:0000256" key="7">
    <source>
        <dbReference type="ARBA" id="ARBA00022723"/>
    </source>
</evidence>
<evidence type="ECO:0000259" key="17">
    <source>
        <dbReference type="PROSITE" id="PS50857"/>
    </source>
</evidence>
<evidence type="ECO:0000256" key="5">
    <source>
        <dbReference type="ARBA" id="ARBA00022660"/>
    </source>
</evidence>
<evidence type="ECO:0000256" key="6">
    <source>
        <dbReference type="ARBA" id="ARBA00022692"/>
    </source>
</evidence>
<dbReference type="InterPro" id="IPR008972">
    <property type="entry name" value="Cupredoxin"/>
</dbReference>
<evidence type="ECO:0000256" key="8">
    <source>
        <dbReference type="ARBA" id="ARBA00022842"/>
    </source>
</evidence>
<name>A0A140CUU9_9METZ</name>
<dbReference type="InterPro" id="IPR001505">
    <property type="entry name" value="Copper_CuA"/>
</dbReference>
<keyword evidence="10 15" id="KW-0249">Electron transport</keyword>
<dbReference type="Pfam" id="PF02790">
    <property type="entry name" value="COX2_TM"/>
    <property type="match status" value="1"/>
</dbReference>
<dbReference type="PROSITE" id="PS50857">
    <property type="entry name" value="COX2_CUA"/>
    <property type="match status" value="1"/>
</dbReference>
<dbReference type="PANTHER" id="PTHR22888:SF9">
    <property type="entry name" value="CYTOCHROME C OXIDASE SUBUNIT 2"/>
    <property type="match status" value="1"/>
</dbReference>
<dbReference type="PRINTS" id="PR01166">
    <property type="entry name" value="CYCOXIDASEII"/>
</dbReference>
<dbReference type="PROSITE" id="PS50999">
    <property type="entry name" value="COX2_TM"/>
    <property type="match status" value="1"/>
</dbReference>
<comment type="subcellular location">
    <subcellularLocation>
        <location evidence="1">Membrane</location>
        <topology evidence="1">Multi-pass membrane protein</topology>
    </subcellularLocation>
    <subcellularLocation>
        <location evidence="15">Mitochondrion inner membrane</location>
        <topology evidence="15">Multi-pass membrane protein</topology>
    </subcellularLocation>
</comment>
<gene>
    <name evidence="19" type="primary">cox2</name>
</gene>
<geneLocation type="mitochondrion" evidence="19"/>
<sequence>MIGSAFWGSLGWPSPAGGSAEAVLLLHDRVAFLLCAVSWVLFLVRSAYAWGWRSLGHRRLMEDWVLEMAWTIFPMLALVRLGFPSLRLLYFQEERFSAAYGVRIVGHQWFWEYDYPGGWLSRSDSVPTLAAGFRRLSGVSAPLFLPVGVRCRRLVTSADVLHSFSLPACGVKVDAVPGRLNSLCFFVHRPGFFYGQCSELCGANHTFMPVLAYRLPCELF</sequence>
<proteinExistence type="evidence at transcript level"/>
<dbReference type="InterPro" id="IPR011759">
    <property type="entry name" value="Cyt_c_oxidase_su2_TM_dom"/>
</dbReference>
<protein>
    <recommendedName>
        <fullName evidence="3 15">Cytochrome c oxidase subunit 2</fullName>
    </recommendedName>
</protein>
<keyword evidence="12 15" id="KW-0186">Copper</keyword>
<dbReference type="GO" id="GO:0005743">
    <property type="term" value="C:mitochondrial inner membrane"/>
    <property type="evidence" value="ECO:0007669"/>
    <property type="project" value="UniProtKB-SubCell"/>
</dbReference>
<dbReference type="InterPro" id="IPR036257">
    <property type="entry name" value="Cyt_c_oxidase_su2_TM_sf"/>
</dbReference>
<dbReference type="AlphaFoldDB" id="A0A140CUU9"/>
<dbReference type="Gene3D" id="1.10.287.90">
    <property type="match status" value="1"/>
</dbReference>
<evidence type="ECO:0000256" key="1">
    <source>
        <dbReference type="ARBA" id="ARBA00004141"/>
    </source>
</evidence>
<evidence type="ECO:0000313" key="19">
    <source>
        <dbReference type="EMBL" id="AMJ16579.1"/>
    </source>
</evidence>
<dbReference type="GO" id="GO:0042773">
    <property type="term" value="P:ATP synthesis coupled electron transport"/>
    <property type="evidence" value="ECO:0007669"/>
    <property type="project" value="TreeGrafter"/>
</dbReference>
<keyword evidence="6 15" id="KW-0812">Transmembrane</keyword>
<evidence type="ECO:0000256" key="10">
    <source>
        <dbReference type="ARBA" id="ARBA00022982"/>
    </source>
</evidence>
<keyword evidence="13 15" id="KW-0472">Membrane</keyword>
<dbReference type="PROSITE" id="PS00078">
    <property type="entry name" value="COX2"/>
    <property type="match status" value="1"/>
</dbReference>
<keyword evidence="8" id="KW-0460">Magnesium</keyword>
<keyword evidence="7 15" id="KW-0479">Metal-binding</keyword>
<dbReference type="SUPFAM" id="SSF49503">
    <property type="entry name" value="Cupredoxins"/>
    <property type="match status" value="1"/>
</dbReference>
<dbReference type="InterPro" id="IPR002429">
    <property type="entry name" value="CcO_II-like_C"/>
</dbReference>
<evidence type="ECO:0000256" key="3">
    <source>
        <dbReference type="ARBA" id="ARBA00015946"/>
    </source>
</evidence>
<evidence type="ECO:0000256" key="9">
    <source>
        <dbReference type="ARBA" id="ARBA00022967"/>
    </source>
</evidence>
<evidence type="ECO:0000256" key="12">
    <source>
        <dbReference type="ARBA" id="ARBA00023008"/>
    </source>
</evidence>
<keyword evidence="11 16" id="KW-1133">Transmembrane helix</keyword>
<evidence type="ECO:0000259" key="18">
    <source>
        <dbReference type="PROSITE" id="PS50999"/>
    </source>
</evidence>
<dbReference type="InterPro" id="IPR045187">
    <property type="entry name" value="CcO_II"/>
</dbReference>
<dbReference type="GO" id="GO:0016491">
    <property type="term" value="F:oxidoreductase activity"/>
    <property type="evidence" value="ECO:0007669"/>
    <property type="project" value="UniProtKB-KW"/>
</dbReference>
<feature type="domain" description="Cytochrome oxidase subunit II copper A binding" evidence="17">
    <location>
        <begin position="97"/>
        <end position="220"/>
    </location>
</feature>
<dbReference type="SUPFAM" id="SSF81464">
    <property type="entry name" value="Cytochrome c oxidase subunit II-like, transmembrane region"/>
    <property type="match status" value="1"/>
</dbReference>
<reference evidence="19" key="1">
    <citation type="journal article" date="2016" name="Curr. Biol.">
        <title>Extensive Mitochondrial mRNA Editing and Unusual Mitochondrial Genome Organization in Calcaronean Sponges.</title>
        <authorList>
            <person name="Lavrov D.V."/>
            <person name="Adamski M."/>
            <person name="Chevaldonne P."/>
            <person name="Adamska M."/>
        </authorList>
    </citation>
    <scope>NUCLEOTIDE SEQUENCE</scope>
</reference>
<evidence type="ECO:0000256" key="11">
    <source>
        <dbReference type="ARBA" id="ARBA00022989"/>
    </source>
</evidence>
<comment type="cofactor">
    <cofactor evidence="15">
        <name>Cu cation</name>
        <dbReference type="ChEBI" id="CHEBI:23378"/>
    </cofactor>
    <text evidence="15">Binds a copper A center.</text>
</comment>
<dbReference type="GO" id="GO:0005507">
    <property type="term" value="F:copper ion binding"/>
    <property type="evidence" value="ECO:0007669"/>
    <property type="project" value="InterPro"/>
</dbReference>
<comment type="similarity">
    <text evidence="2 15">Belongs to the cytochrome c oxidase subunit 2 family.</text>
</comment>
<evidence type="ECO:0000256" key="2">
    <source>
        <dbReference type="ARBA" id="ARBA00007866"/>
    </source>
</evidence>
<evidence type="ECO:0000256" key="15">
    <source>
        <dbReference type="RuleBase" id="RU000457"/>
    </source>
</evidence>
<evidence type="ECO:0000256" key="13">
    <source>
        <dbReference type="ARBA" id="ARBA00023136"/>
    </source>
</evidence>
<dbReference type="GO" id="GO:0004129">
    <property type="term" value="F:cytochrome-c oxidase activity"/>
    <property type="evidence" value="ECO:0007669"/>
    <property type="project" value="UniProtKB-EC"/>
</dbReference>
<dbReference type="PANTHER" id="PTHR22888">
    <property type="entry name" value="CYTOCHROME C OXIDASE, SUBUNIT II"/>
    <property type="match status" value="1"/>
</dbReference>
<keyword evidence="19" id="KW-0560">Oxidoreductase</keyword>
<dbReference type="Pfam" id="PF00116">
    <property type="entry name" value="COX2"/>
    <property type="match status" value="1"/>
</dbReference>
<keyword evidence="4 15" id="KW-0813">Transport</keyword>
<keyword evidence="15 19" id="KW-0496">Mitochondrion</keyword>